<comment type="caution">
    <text evidence="2">The sequence shown here is derived from an EMBL/GenBank/DDBJ whole genome shotgun (WGS) entry which is preliminary data.</text>
</comment>
<evidence type="ECO:0000313" key="2">
    <source>
        <dbReference type="EMBL" id="TCO78318.1"/>
    </source>
</evidence>
<keyword evidence="3" id="KW-1185">Reference proteome</keyword>
<keyword evidence="1" id="KW-0812">Transmembrane</keyword>
<protein>
    <submittedName>
        <fullName evidence="2">Uncharacterized protein DUF3301</fullName>
    </submittedName>
</protein>
<dbReference type="AlphaFoldDB" id="A0A4R2L6N1"/>
<keyword evidence="1" id="KW-0472">Membrane</keyword>
<dbReference type="InterPro" id="IPR021732">
    <property type="entry name" value="DUF3301"/>
</dbReference>
<name>A0A4R2L6N1_9GAMM</name>
<dbReference type="EMBL" id="SLWX01000001">
    <property type="protein sequence ID" value="TCO78318.1"/>
    <property type="molecule type" value="Genomic_DNA"/>
</dbReference>
<proteinExistence type="predicted"/>
<dbReference type="RefSeq" id="WP_117316358.1">
    <property type="nucleotide sequence ID" value="NZ_QQSW01000006.1"/>
</dbReference>
<accession>A0A4R2L6N1</accession>
<feature type="transmembrane region" description="Helical" evidence="1">
    <location>
        <begin position="6"/>
        <end position="27"/>
    </location>
</feature>
<reference evidence="2 3" key="1">
    <citation type="submission" date="2019-03" db="EMBL/GenBank/DDBJ databases">
        <title>Genomic Encyclopedia of Type Strains, Phase IV (KMG-IV): sequencing the most valuable type-strain genomes for metagenomic binning, comparative biology and taxonomic classification.</title>
        <authorList>
            <person name="Goeker M."/>
        </authorList>
    </citation>
    <scope>NUCLEOTIDE SEQUENCE [LARGE SCALE GENOMIC DNA]</scope>
    <source>
        <strain evidence="2 3">DSM 23344</strain>
    </source>
</reference>
<evidence type="ECO:0000256" key="1">
    <source>
        <dbReference type="SAM" id="Phobius"/>
    </source>
</evidence>
<organism evidence="2 3">
    <name type="scientific">Chromatocurvus halotolerans</name>
    <dbReference type="NCBI Taxonomy" id="1132028"/>
    <lineage>
        <taxon>Bacteria</taxon>
        <taxon>Pseudomonadati</taxon>
        <taxon>Pseudomonadota</taxon>
        <taxon>Gammaproteobacteria</taxon>
        <taxon>Cellvibrionales</taxon>
        <taxon>Halieaceae</taxon>
        <taxon>Chromatocurvus</taxon>
    </lineage>
</organism>
<evidence type="ECO:0000313" key="3">
    <source>
        <dbReference type="Proteomes" id="UP000294980"/>
    </source>
</evidence>
<keyword evidence="1" id="KW-1133">Transmembrane helix</keyword>
<sequence length="108" mass="12284">MTIELLDLLVVGVIGGFALFLFSATRVRELAISAVKRAARDGDFQLLDDSVSLQRMSFSRDNTGMWRVWRQYRFDYSYDGVQREQGAVIMLGKSLQALVVTEPDRVLH</sequence>
<dbReference type="Pfam" id="PF11743">
    <property type="entry name" value="DUF3301"/>
    <property type="match status" value="1"/>
</dbReference>
<dbReference type="Proteomes" id="UP000294980">
    <property type="component" value="Unassembled WGS sequence"/>
</dbReference>
<dbReference type="OrthoDB" id="5959530at2"/>
<gene>
    <name evidence="2" type="ORF">EV688_101133</name>
</gene>